<dbReference type="Proteomes" id="UP000317171">
    <property type="component" value="Chromosome"/>
</dbReference>
<evidence type="ECO:0000313" key="4">
    <source>
        <dbReference type="Proteomes" id="UP000317171"/>
    </source>
</evidence>
<feature type="region of interest" description="Disordered" evidence="1">
    <location>
        <begin position="228"/>
        <end position="262"/>
    </location>
</feature>
<feature type="compositionally biased region" description="Basic and acidic residues" evidence="1">
    <location>
        <begin position="249"/>
        <end position="262"/>
    </location>
</feature>
<dbReference type="OrthoDB" id="9795612at2"/>
<feature type="compositionally biased region" description="Polar residues" evidence="1">
    <location>
        <begin position="71"/>
        <end position="86"/>
    </location>
</feature>
<evidence type="ECO:0000256" key="1">
    <source>
        <dbReference type="SAM" id="MobiDB-lite"/>
    </source>
</evidence>
<evidence type="ECO:0000256" key="2">
    <source>
        <dbReference type="SAM" id="Phobius"/>
    </source>
</evidence>
<feature type="transmembrane region" description="Helical" evidence="2">
    <location>
        <begin position="7"/>
        <end position="28"/>
    </location>
</feature>
<dbReference type="AlphaFoldDB" id="A0A517RDP7"/>
<sequence>MTYIIIIVLVVIGVIVLATLEALFVGLLEVVTKFLAATLEFVYLALTQGISTASQQFKKRMQERTKHPAIPNSSAGTPETDEATPTHSTQFEILKWIVLFLLAGCVMIPGYLHYRSEKQHRTDQEQRVKETRSQVKQLADTFTQQIKDKNAADPIPGSLRDLDAWQRPIKLRVDKELLSSEIAVRSWGPDRVPGSSDDIVEERTIRVSAKEAGSDLAKRGVKAVRNRIVEMLPGGKKEQQPEEPDNGGEENKKENKRGGTLK</sequence>
<dbReference type="RefSeq" id="WP_145214404.1">
    <property type="nucleotide sequence ID" value="NZ_CP036269.1"/>
</dbReference>
<protein>
    <submittedName>
        <fullName evidence="3">Uncharacterized protein</fullName>
    </submittedName>
</protein>
<feature type="region of interest" description="Disordered" evidence="1">
    <location>
        <begin position="61"/>
        <end position="86"/>
    </location>
</feature>
<dbReference type="KEGG" id="gaz:Pan241w_20530"/>
<keyword evidence="2" id="KW-0812">Transmembrane</keyword>
<evidence type="ECO:0000313" key="3">
    <source>
        <dbReference type="EMBL" id="QDT41973.1"/>
    </source>
</evidence>
<dbReference type="EMBL" id="CP036269">
    <property type="protein sequence ID" value="QDT41973.1"/>
    <property type="molecule type" value="Genomic_DNA"/>
</dbReference>
<gene>
    <name evidence="3" type="ORF">Pan241w_20530</name>
</gene>
<proteinExistence type="predicted"/>
<keyword evidence="2" id="KW-0472">Membrane</keyword>
<keyword evidence="2" id="KW-1133">Transmembrane helix</keyword>
<reference evidence="3 4" key="1">
    <citation type="submission" date="2019-02" db="EMBL/GenBank/DDBJ databases">
        <title>Deep-cultivation of Planctomycetes and their phenomic and genomic characterization uncovers novel biology.</title>
        <authorList>
            <person name="Wiegand S."/>
            <person name="Jogler M."/>
            <person name="Boedeker C."/>
            <person name="Pinto D."/>
            <person name="Vollmers J."/>
            <person name="Rivas-Marin E."/>
            <person name="Kohn T."/>
            <person name="Peeters S.H."/>
            <person name="Heuer A."/>
            <person name="Rast P."/>
            <person name="Oberbeckmann S."/>
            <person name="Bunk B."/>
            <person name="Jeske O."/>
            <person name="Meyerdierks A."/>
            <person name="Storesund J.E."/>
            <person name="Kallscheuer N."/>
            <person name="Luecker S."/>
            <person name="Lage O.M."/>
            <person name="Pohl T."/>
            <person name="Merkel B.J."/>
            <person name="Hornburger P."/>
            <person name="Mueller R.-W."/>
            <person name="Bruemmer F."/>
            <person name="Labrenz M."/>
            <person name="Spormann A.M."/>
            <person name="Op den Camp H."/>
            <person name="Overmann J."/>
            <person name="Amann R."/>
            <person name="Jetten M.S.M."/>
            <person name="Mascher T."/>
            <person name="Medema M.H."/>
            <person name="Devos D.P."/>
            <person name="Kaster A.-K."/>
            <person name="Ovreas L."/>
            <person name="Rohde M."/>
            <person name="Galperin M.Y."/>
            <person name="Jogler C."/>
        </authorList>
    </citation>
    <scope>NUCLEOTIDE SEQUENCE [LARGE SCALE GENOMIC DNA]</scope>
    <source>
        <strain evidence="3 4">Pan241w</strain>
    </source>
</reference>
<feature type="transmembrane region" description="Helical" evidence="2">
    <location>
        <begin position="93"/>
        <end position="114"/>
    </location>
</feature>
<keyword evidence="4" id="KW-1185">Reference proteome</keyword>
<organism evidence="3 4">
    <name type="scientific">Gimesia alba</name>
    <dbReference type="NCBI Taxonomy" id="2527973"/>
    <lineage>
        <taxon>Bacteria</taxon>
        <taxon>Pseudomonadati</taxon>
        <taxon>Planctomycetota</taxon>
        <taxon>Planctomycetia</taxon>
        <taxon>Planctomycetales</taxon>
        <taxon>Planctomycetaceae</taxon>
        <taxon>Gimesia</taxon>
    </lineage>
</organism>
<accession>A0A517RDP7</accession>
<name>A0A517RDP7_9PLAN</name>